<organism evidence="1 2">
    <name type="scientific">Rhizobium leucaenae</name>
    <dbReference type="NCBI Taxonomy" id="29450"/>
    <lineage>
        <taxon>Bacteria</taxon>
        <taxon>Pseudomonadati</taxon>
        <taxon>Pseudomonadota</taxon>
        <taxon>Alphaproteobacteria</taxon>
        <taxon>Hyphomicrobiales</taxon>
        <taxon>Rhizobiaceae</taxon>
        <taxon>Rhizobium/Agrobacterium group</taxon>
        <taxon>Rhizobium</taxon>
    </lineage>
</organism>
<dbReference type="Proteomes" id="UP000543836">
    <property type="component" value="Unassembled WGS sequence"/>
</dbReference>
<accession>A0A7W6ZVQ6</accession>
<dbReference type="AlphaFoldDB" id="A0A7W6ZVQ6"/>
<gene>
    <name evidence="1" type="ORF">GGE60_003142</name>
</gene>
<evidence type="ECO:0000313" key="2">
    <source>
        <dbReference type="Proteomes" id="UP000543836"/>
    </source>
</evidence>
<evidence type="ECO:0000313" key="1">
    <source>
        <dbReference type="EMBL" id="MBB4569023.1"/>
    </source>
</evidence>
<protein>
    <submittedName>
        <fullName evidence="1">Uncharacterized protein</fullName>
    </submittedName>
</protein>
<sequence length="65" mass="7539">MFLLPENMYQNNRQYVPLFRICQDFRILRCNNAVVRGTTNYLFVQVISKLMAVETAGLATASYCQ</sequence>
<comment type="caution">
    <text evidence="1">The sequence shown here is derived from an EMBL/GenBank/DDBJ whole genome shotgun (WGS) entry which is preliminary data.</text>
</comment>
<dbReference type="EMBL" id="JACIIG010000007">
    <property type="protein sequence ID" value="MBB4569023.1"/>
    <property type="molecule type" value="Genomic_DNA"/>
</dbReference>
<name>A0A7W6ZVQ6_9HYPH</name>
<proteinExistence type="predicted"/>
<keyword evidence="2" id="KW-1185">Reference proteome</keyword>
<reference evidence="1 2" key="1">
    <citation type="submission" date="2020-08" db="EMBL/GenBank/DDBJ databases">
        <title>Genomic Encyclopedia of Type Strains, Phase IV (KMG-V): Genome sequencing to study the core and pangenomes of soil and plant-associated prokaryotes.</title>
        <authorList>
            <person name="Whitman W."/>
        </authorList>
    </citation>
    <scope>NUCLEOTIDE SEQUENCE [LARGE SCALE GENOMIC DNA]</scope>
    <source>
        <strain evidence="1 2">SEMIA 492</strain>
    </source>
</reference>